<reference evidence="2" key="1">
    <citation type="submission" date="2017-01" db="EMBL/GenBank/DDBJ databases">
        <title>Comparative genomics of anhydrobiosis in the tardigrade Hypsibius dujardini.</title>
        <authorList>
            <person name="Yoshida Y."/>
            <person name="Koutsovoulos G."/>
            <person name="Laetsch D."/>
            <person name="Stevens L."/>
            <person name="Kumar S."/>
            <person name="Horikawa D."/>
            <person name="Ishino K."/>
            <person name="Komine S."/>
            <person name="Tomita M."/>
            <person name="Blaxter M."/>
            <person name="Arakawa K."/>
        </authorList>
    </citation>
    <scope>NUCLEOTIDE SEQUENCE [LARGE SCALE GENOMIC DNA]</scope>
    <source>
        <strain evidence="2">Z151</strain>
    </source>
</reference>
<dbReference type="EMBL" id="MTYJ01000105">
    <property type="protein sequence ID" value="OQV14448.1"/>
    <property type="molecule type" value="Genomic_DNA"/>
</dbReference>
<protein>
    <submittedName>
        <fullName evidence="1">Uncharacterized protein</fullName>
    </submittedName>
</protein>
<organism evidence="1 2">
    <name type="scientific">Hypsibius exemplaris</name>
    <name type="common">Freshwater tardigrade</name>
    <dbReference type="NCBI Taxonomy" id="2072580"/>
    <lineage>
        <taxon>Eukaryota</taxon>
        <taxon>Metazoa</taxon>
        <taxon>Ecdysozoa</taxon>
        <taxon>Tardigrada</taxon>
        <taxon>Eutardigrada</taxon>
        <taxon>Parachela</taxon>
        <taxon>Hypsibioidea</taxon>
        <taxon>Hypsibiidae</taxon>
        <taxon>Hypsibius</taxon>
    </lineage>
</organism>
<gene>
    <name evidence="1" type="ORF">BV898_11424</name>
</gene>
<dbReference type="AlphaFoldDB" id="A0A1W0WGX1"/>
<evidence type="ECO:0000313" key="1">
    <source>
        <dbReference type="EMBL" id="OQV14448.1"/>
    </source>
</evidence>
<comment type="caution">
    <text evidence="1">The sequence shown here is derived from an EMBL/GenBank/DDBJ whole genome shotgun (WGS) entry which is preliminary data.</text>
</comment>
<dbReference type="Proteomes" id="UP000192578">
    <property type="component" value="Unassembled WGS sequence"/>
</dbReference>
<keyword evidence="2" id="KW-1185">Reference proteome</keyword>
<accession>A0A1W0WGX1</accession>
<name>A0A1W0WGX1_HYPEX</name>
<sequence>MVYLVTHGKGYSCILRGRDAIRPSPAWYLLDTDNTPLVRAVYTVSFTFHMAATATSKSTSIRIADIAGRWNVGSHFAQI</sequence>
<evidence type="ECO:0000313" key="2">
    <source>
        <dbReference type="Proteomes" id="UP000192578"/>
    </source>
</evidence>
<proteinExistence type="predicted"/>